<evidence type="ECO:0000313" key="2">
    <source>
        <dbReference type="EMBL" id="CAG9164581.1"/>
    </source>
</evidence>
<protein>
    <submittedName>
        <fullName evidence="2">Uncharacterized protein</fullName>
    </submittedName>
</protein>
<reference evidence="2 3" key="1">
    <citation type="submission" date="2021-08" db="EMBL/GenBank/DDBJ databases">
        <authorList>
            <person name="Peeters C."/>
        </authorList>
    </citation>
    <scope>NUCLEOTIDE SEQUENCE [LARGE SCALE GENOMIC DNA]</scope>
    <source>
        <strain evidence="2 3">LMG 23994</strain>
    </source>
</reference>
<keyword evidence="1" id="KW-0175">Coiled coil</keyword>
<keyword evidence="3" id="KW-1185">Reference proteome</keyword>
<dbReference type="Proteomes" id="UP000701702">
    <property type="component" value="Unassembled WGS sequence"/>
</dbReference>
<accession>A0ABM8WBE2</accession>
<comment type="caution">
    <text evidence="2">The sequence shown here is derived from an EMBL/GenBank/DDBJ whole genome shotgun (WGS) entry which is preliminary data.</text>
</comment>
<evidence type="ECO:0000256" key="1">
    <source>
        <dbReference type="SAM" id="Coils"/>
    </source>
</evidence>
<gene>
    <name evidence="2" type="ORF">LMG23994_00414</name>
</gene>
<organism evidence="2 3">
    <name type="scientific">Cupriavidus pinatubonensis</name>
    <dbReference type="NCBI Taxonomy" id="248026"/>
    <lineage>
        <taxon>Bacteria</taxon>
        <taxon>Pseudomonadati</taxon>
        <taxon>Pseudomonadota</taxon>
        <taxon>Betaproteobacteria</taxon>
        <taxon>Burkholderiales</taxon>
        <taxon>Burkholderiaceae</taxon>
        <taxon>Cupriavidus</taxon>
    </lineage>
</organism>
<sequence length="69" mass="7702">MTPGRFRELVILDRYMNELKAEISLQQQRAARLTDAAESLKVAETVASLERALAALEVRLNSTRLSKAS</sequence>
<feature type="coiled-coil region" evidence="1">
    <location>
        <begin position="16"/>
        <end position="66"/>
    </location>
</feature>
<proteinExistence type="predicted"/>
<name>A0ABM8WBE2_9BURK</name>
<evidence type="ECO:0000313" key="3">
    <source>
        <dbReference type="Proteomes" id="UP000701702"/>
    </source>
</evidence>
<dbReference type="EMBL" id="CAJZAF010000002">
    <property type="protein sequence ID" value="CAG9164581.1"/>
    <property type="molecule type" value="Genomic_DNA"/>
</dbReference>